<comment type="pathway">
    <text evidence="2">Carbohydrate biosynthesis; dTDP-L-rhamnose biosynthesis.</text>
</comment>
<evidence type="ECO:0000256" key="1">
    <source>
        <dbReference type="ARBA" id="ARBA00010944"/>
    </source>
</evidence>
<comment type="function">
    <text evidence="2">Catalyzes the reduction of dTDP-6-deoxy-L-lyxo-4-hexulose to yield dTDP-L-rhamnose.</text>
</comment>
<dbReference type="PANTHER" id="PTHR10491">
    <property type="entry name" value="DTDP-4-DEHYDRORHAMNOSE REDUCTASE"/>
    <property type="match status" value="1"/>
</dbReference>
<evidence type="ECO:0000313" key="4">
    <source>
        <dbReference type="EMBL" id="KAB2951577.1"/>
    </source>
</evidence>
<dbReference type="InterPro" id="IPR036291">
    <property type="entry name" value="NAD(P)-bd_dom_sf"/>
</dbReference>
<dbReference type="NCBIfam" id="TIGR01214">
    <property type="entry name" value="rmlD"/>
    <property type="match status" value="1"/>
</dbReference>
<dbReference type="CDD" id="cd05254">
    <property type="entry name" value="dTDP_HR_like_SDR_e"/>
    <property type="match status" value="1"/>
</dbReference>
<dbReference type="GO" id="GO:0019305">
    <property type="term" value="P:dTDP-rhamnose biosynthetic process"/>
    <property type="evidence" value="ECO:0007669"/>
    <property type="project" value="UniProtKB-UniPathway"/>
</dbReference>
<dbReference type="InterPro" id="IPR005913">
    <property type="entry name" value="dTDP_dehydrorham_reduct"/>
</dbReference>
<comment type="caution">
    <text evidence="4">The sequence shown here is derived from an EMBL/GenBank/DDBJ whole genome shotgun (WGS) entry which is preliminary data.</text>
</comment>
<evidence type="ECO:0000259" key="3">
    <source>
        <dbReference type="Pfam" id="PF04321"/>
    </source>
</evidence>
<dbReference type="GO" id="GO:0005829">
    <property type="term" value="C:cytosol"/>
    <property type="evidence" value="ECO:0007669"/>
    <property type="project" value="TreeGrafter"/>
</dbReference>
<dbReference type="Gene3D" id="3.90.25.10">
    <property type="entry name" value="UDP-galactose 4-epimerase, domain 1"/>
    <property type="match status" value="1"/>
</dbReference>
<protein>
    <recommendedName>
        <fullName evidence="2">dTDP-4-dehydrorhamnose reductase</fullName>
        <ecNumber evidence="2">1.1.1.133</ecNumber>
    </recommendedName>
</protein>
<accession>A0A6I0EWQ1</accession>
<dbReference type="OrthoDB" id="9803892at2"/>
<proteinExistence type="inferred from homology"/>
<keyword evidence="2 4" id="KW-0560">Oxidoreductase</keyword>
<dbReference type="EC" id="1.1.1.133" evidence="2"/>
<feature type="domain" description="RmlD-like substrate binding" evidence="3">
    <location>
        <begin position="3"/>
        <end position="293"/>
    </location>
</feature>
<evidence type="ECO:0000313" key="5">
    <source>
        <dbReference type="Proteomes" id="UP000468766"/>
    </source>
</evidence>
<dbReference type="SUPFAM" id="SSF51735">
    <property type="entry name" value="NAD(P)-binding Rossmann-fold domains"/>
    <property type="match status" value="1"/>
</dbReference>
<sequence>MPRILLIGKKGQLGSQLEPLLAPLGDLIALERSQLDLSEPDTIREYMRLIRPDLVINAGAYTAVDKAEEEPVLAQKVNALAPAILAEELKKTNGMLIHYSTDYVFNGDKHAPYTEDDEPSPLNRYGQSKLEGEQAIQAVDGAYLILRTSWIYGLRGQNFLMTIKNLLEEKKEVAVVDDQIGVPNDSSTLALATVQLVEKVLRKVSHWSDYKQLYHLSAKGATSWFGFAEEILKIMRSNHPNKLWASLKPVATEAYPSFAQRPAYSVLSTTELQKDFGIALPPWQASLASLLKAKKGPLH</sequence>
<dbReference type="RefSeq" id="WP_151621372.1">
    <property type="nucleotide sequence ID" value="NZ_WBXO01000011.1"/>
</dbReference>
<evidence type="ECO:0000256" key="2">
    <source>
        <dbReference type="RuleBase" id="RU364082"/>
    </source>
</evidence>
<dbReference type="Proteomes" id="UP000468766">
    <property type="component" value="Unassembled WGS sequence"/>
</dbReference>
<name>A0A6I0EWQ1_9FIRM</name>
<dbReference type="AlphaFoldDB" id="A0A6I0EWQ1"/>
<keyword evidence="5" id="KW-1185">Reference proteome</keyword>
<comment type="similarity">
    <text evidence="1 2">Belongs to the dTDP-4-dehydrorhamnose reductase family.</text>
</comment>
<organism evidence="4 5">
    <name type="scientific">Heliorestis acidaminivorans</name>
    <dbReference type="NCBI Taxonomy" id="553427"/>
    <lineage>
        <taxon>Bacteria</taxon>
        <taxon>Bacillati</taxon>
        <taxon>Bacillota</taxon>
        <taxon>Clostridia</taxon>
        <taxon>Eubacteriales</taxon>
        <taxon>Heliobacteriaceae</taxon>
        <taxon>Heliorestis</taxon>
    </lineage>
</organism>
<dbReference type="EMBL" id="WBXO01000011">
    <property type="protein sequence ID" value="KAB2951577.1"/>
    <property type="molecule type" value="Genomic_DNA"/>
</dbReference>
<dbReference type="GO" id="GO:0008831">
    <property type="term" value="F:dTDP-4-dehydrorhamnose reductase activity"/>
    <property type="evidence" value="ECO:0007669"/>
    <property type="project" value="UniProtKB-EC"/>
</dbReference>
<dbReference type="Pfam" id="PF04321">
    <property type="entry name" value="RmlD_sub_bind"/>
    <property type="match status" value="1"/>
</dbReference>
<dbReference type="PANTHER" id="PTHR10491:SF4">
    <property type="entry name" value="METHIONINE ADENOSYLTRANSFERASE 2 SUBUNIT BETA"/>
    <property type="match status" value="1"/>
</dbReference>
<keyword evidence="2" id="KW-0521">NADP</keyword>
<dbReference type="Gene3D" id="3.40.50.720">
    <property type="entry name" value="NAD(P)-binding Rossmann-like Domain"/>
    <property type="match status" value="1"/>
</dbReference>
<gene>
    <name evidence="4" type="primary">rfbD</name>
    <name evidence="4" type="ORF">F9B85_12310</name>
</gene>
<dbReference type="InterPro" id="IPR029903">
    <property type="entry name" value="RmlD-like-bd"/>
</dbReference>
<dbReference type="UniPathway" id="UPA00124"/>
<reference evidence="4 5" key="1">
    <citation type="submission" date="2019-10" db="EMBL/GenBank/DDBJ databases">
        <title>Whole-genome sequence of the extremophile Heliorestis acidaminivorans DSM 24790.</title>
        <authorList>
            <person name="Kyndt J.A."/>
            <person name="Meyer T.E."/>
        </authorList>
    </citation>
    <scope>NUCLEOTIDE SEQUENCE [LARGE SCALE GENOMIC DNA]</scope>
    <source>
        <strain evidence="4 5">DSM 24790</strain>
    </source>
</reference>